<dbReference type="Proteomes" id="UP001152795">
    <property type="component" value="Unassembled WGS sequence"/>
</dbReference>
<reference evidence="1" key="1">
    <citation type="submission" date="2020-04" db="EMBL/GenBank/DDBJ databases">
        <authorList>
            <person name="Alioto T."/>
            <person name="Alioto T."/>
            <person name="Gomez Garrido J."/>
        </authorList>
    </citation>
    <scope>NUCLEOTIDE SEQUENCE</scope>
    <source>
        <strain evidence="1">A484AB</strain>
    </source>
</reference>
<protein>
    <submittedName>
        <fullName evidence="1">Probable calcium-binding CML41</fullName>
    </submittedName>
</protein>
<dbReference type="InterPro" id="IPR002048">
    <property type="entry name" value="EF_hand_dom"/>
</dbReference>
<proteinExistence type="predicted"/>
<dbReference type="AlphaFoldDB" id="A0A6S7GS95"/>
<dbReference type="InterPro" id="IPR018247">
    <property type="entry name" value="EF_Hand_1_Ca_BS"/>
</dbReference>
<keyword evidence="2" id="KW-1185">Reference proteome</keyword>
<dbReference type="GO" id="GO:0005509">
    <property type="term" value="F:calcium ion binding"/>
    <property type="evidence" value="ECO:0007669"/>
    <property type="project" value="InterPro"/>
</dbReference>
<dbReference type="Gene3D" id="1.10.238.10">
    <property type="entry name" value="EF-hand"/>
    <property type="match status" value="1"/>
</dbReference>
<accession>A0A6S7GS95</accession>
<sequence>MASSLGQLLTEEDLDYARRLVKCLKSSSDYDDVMIRNILDNNWETEPQMVSNLLHFPSVIPKDLRLPSLLRGLQETKRLYYILAASNGLCSLDLTKENDVSDVKEKLKEATLKPQGDIAIHAFMALGKLLHHPEDTEFVLRFLHCDKSTLHYNALTWLLANVKDKNEVKKVLENKAVPEDIREEGLERLESDLIEVDLNQNASFTYTPNLADFEAMRRKEQTLSEIFTELDTDQDGKIGAEELLSFCEDIGTVMTLEKAQKDIKHFDGDNDGKIVKDEWIELMFPQFNVQ</sequence>
<dbReference type="CDD" id="cd00051">
    <property type="entry name" value="EFh"/>
    <property type="match status" value="1"/>
</dbReference>
<dbReference type="OrthoDB" id="26525at2759"/>
<name>A0A6S7GS95_PARCT</name>
<dbReference type="PROSITE" id="PS00018">
    <property type="entry name" value="EF_HAND_1"/>
    <property type="match status" value="1"/>
</dbReference>
<evidence type="ECO:0000313" key="1">
    <source>
        <dbReference type="EMBL" id="CAB3994495.1"/>
    </source>
</evidence>
<dbReference type="Pfam" id="PF13499">
    <property type="entry name" value="EF-hand_7"/>
    <property type="match status" value="1"/>
</dbReference>
<comment type="caution">
    <text evidence="1">The sequence shown here is derived from an EMBL/GenBank/DDBJ whole genome shotgun (WGS) entry which is preliminary data.</text>
</comment>
<gene>
    <name evidence="1" type="ORF">PACLA_8A082416</name>
</gene>
<dbReference type="EMBL" id="CACRXK020002477">
    <property type="protein sequence ID" value="CAB3994495.1"/>
    <property type="molecule type" value="Genomic_DNA"/>
</dbReference>
<dbReference type="InterPro" id="IPR011992">
    <property type="entry name" value="EF-hand-dom_pair"/>
</dbReference>
<dbReference type="PROSITE" id="PS50222">
    <property type="entry name" value="EF_HAND_2"/>
    <property type="match status" value="2"/>
</dbReference>
<dbReference type="SMART" id="SM00054">
    <property type="entry name" value="EFh"/>
    <property type="match status" value="2"/>
</dbReference>
<organism evidence="1 2">
    <name type="scientific">Paramuricea clavata</name>
    <name type="common">Red gorgonian</name>
    <name type="synonym">Violescent sea-whip</name>
    <dbReference type="NCBI Taxonomy" id="317549"/>
    <lineage>
        <taxon>Eukaryota</taxon>
        <taxon>Metazoa</taxon>
        <taxon>Cnidaria</taxon>
        <taxon>Anthozoa</taxon>
        <taxon>Octocorallia</taxon>
        <taxon>Malacalcyonacea</taxon>
        <taxon>Plexauridae</taxon>
        <taxon>Paramuricea</taxon>
    </lineage>
</organism>
<dbReference type="SUPFAM" id="SSF47473">
    <property type="entry name" value="EF-hand"/>
    <property type="match status" value="1"/>
</dbReference>
<evidence type="ECO:0000313" key="2">
    <source>
        <dbReference type="Proteomes" id="UP001152795"/>
    </source>
</evidence>